<evidence type="ECO:0000256" key="5">
    <source>
        <dbReference type="ARBA" id="ARBA00022553"/>
    </source>
</evidence>
<evidence type="ECO:0000256" key="2">
    <source>
        <dbReference type="ARBA" id="ARBA00004651"/>
    </source>
</evidence>
<evidence type="ECO:0000256" key="6">
    <source>
        <dbReference type="ARBA" id="ARBA00022679"/>
    </source>
</evidence>
<evidence type="ECO:0000256" key="14">
    <source>
        <dbReference type="SAM" id="Phobius"/>
    </source>
</evidence>
<keyword evidence="4" id="KW-1003">Cell membrane</keyword>
<evidence type="ECO:0000256" key="12">
    <source>
        <dbReference type="ARBA" id="ARBA00023012"/>
    </source>
</evidence>
<dbReference type="GO" id="GO:0005524">
    <property type="term" value="F:ATP binding"/>
    <property type="evidence" value="ECO:0007669"/>
    <property type="project" value="UniProtKB-KW"/>
</dbReference>
<evidence type="ECO:0000256" key="1">
    <source>
        <dbReference type="ARBA" id="ARBA00000085"/>
    </source>
</evidence>
<keyword evidence="6" id="KW-0808">Transferase</keyword>
<dbReference type="SMART" id="SM00304">
    <property type="entry name" value="HAMP"/>
    <property type="match status" value="1"/>
</dbReference>
<evidence type="ECO:0000256" key="11">
    <source>
        <dbReference type="ARBA" id="ARBA00022989"/>
    </source>
</evidence>
<keyword evidence="7 14" id="KW-0812">Transmembrane</keyword>
<dbReference type="SUPFAM" id="SSF103190">
    <property type="entry name" value="Sensory domain-like"/>
    <property type="match status" value="1"/>
</dbReference>
<evidence type="ECO:0000256" key="3">
    <source>
        <dbReference type="ARBA" id="ARBA00012438"/>
    </source>
</evidence>
<reference evidence="16 17" key="1">
    <citation type="journal article" date="2015" name="Microbiome">
        <title>Genomic resolution of linkages in carbon, nitrogen, and sulfur cycling among widespread estuary sediment bacteria.</title>
        <authorList>
            <person name="Baker B.J."/>
            <person name="Lazar C.S."/>
            <person name="Teske A.P."/>
            <person name="Dick G.J."/>
        </authorList>
    </citation>
    <scope>NUCLEOTIDE SEQUENCE [LARGE SCALE GENOMIC DNA]</scope>
    <source>
        <strain evidence="16">SM1_40</strain>
    </source>
</reference>
<keyword evidence="9" id="KW-0418">Kinase</keyword>
<evidence type="ECO:0000256" key="4">
    <source>
        <dbReference type="ARBA" id="ARBA00022475"/>
    </source>
</evidence>
<keyword evidence="8" id="KW-0547">Nucleotide-binding</keyword>
<feature type="domain" description="HAMP" evidence="15">
    <location>
        <begin position="350"/>
        <end position="402"/>
    </location>
</feature>
<keyword evidence="10" id="KW-0067">ATP-binding</keyword>
<comment type="caution">
    <text evidence="16">The sequence shown here is derived from an EMBL/GenBank/DDBJ whole genome shotgun (WGS) entry which is preliminary data.</text>
</comment>
<dbReference type="CDD" id="cd06225">
    <property type="entry name" value="HAMP"/>
    <property type="match status" value="1"/>
</dbReference>
<keyword evidence="11 14" id="KW-1133">Transmembrane helix</keyword>
<dbReference type="Pfam" id="PF17202">
    <property type="entry name" value="sCache_3_3"/>
    <property type="match status" value="1"/>
</dbReference>
<dbReference type="GO" id="GO:0005886">
    <property type="term" value="C:plasma membrane"/>
    <property type="evidence" value="ECO:0007669"/>
    <property type="project" value="UniProtKB-SubCell"/>
</dbReference>
<dbReference type="PROSITE" id="PS50885">
    <property type="entry name" value="HAMP"/>
    <property type="match status" value="1"/>
</dbReference>
<keyword evidence="12" id="KW-0902">Two-component regulatory system</keyword>
<evidence type="ECO:0000256" key="10">
    <source>
        <dbReference type="ARBA" id="ARBA00022840"/>
    </source>
</evidence>
<dbReference type="SUPFAM" id="SSF158472">
    <property type="entry name" value="HAMP domain-like"/>
    <property type="match status" value="1"/>
</dbReference>
<dbReference type="InterPro" id="IPR003661">
    <property type="entry name" value="HisK_dim/P_dom"/>
</dbReference>
<evidence type="ECO:0000256" key="7">
    <source>
        <dbReference type="ARBA" id="ARBA00022692"/>
    </source>
</evidence>
<dbReference type="Gene3D" id="6.10.340.10">
    <property type="match status" value="1"/>
</dbReference>
<keyword evidence="13 14" id="KW-0472">Membrane</keyword>
<dbReference type="SMART" id="SM00388">
    <property type="entry name" value="HisKA"/>
    <property type="match status" value="1"/>
</dbReference>
<dbReference type="InterPro" id="IPR029151">
    <property type="entry name" value="Sensor-like_sf"/>
</dbReference>
<evidence type="ECO:0000313" key="16">
    <source>
        <dbReference type="EMBL" id="KPL09905.1"/>
    </source>
</evidence>
<feature type="transmembrane region" description="Helical" evidence="14">
    <location>
        <begin position="327"/>
        <end position="349"/>
    </location>
</feature>
<comment type="subcellular location">
    <subcellularLocation>
        <location evidence="2">Cell membrane</location>
        <topology evidence="2">Multi-pass membrane protein</topology>
    </subcellularLocation>
</comment>
<dbReference type="Gene3D" id="3.30.450.20">
    <property type="entry name" value="PAS domain"/>
    <property type="match status" value="1"/>
</dbReference>
<dbReference type="InterPro" id="IPR036097">
    <property type="entry name" value="HisK_dim/P_sf"/>
</dbReference>
<dbReference type="Proteomes" id="UP000051035">
    <property type="component" value="Unassembled WGS sequence"/>
</dbReference>
<sequence>MRIPLKLKFVLAFIPVVIIPGVIATAVGLHFISTNVVREVQERVRTDLNAAREIYDQRLRDIERALTLTAMRTFAVQHALLANDRELLLSALQTALREENLDILAITDERGRVVARAQNPDVYGDSQSEDALVRRVLQHRRAFSATQIVSRLELEKEGEELAEKAHITFIETPRARVRAETEETAGMMLKSAVPVLSDEGVLIGVVYGGSLLNRNFEIVDRVKDVVYQGVTYEDQDMGAATIFQGDLRISTNVRNADGSRAIGTRVSEEVYDTVLKRGETWIERAFVVNNWYITAYEPLRDVDEAVIGMLYVGMLEQKYADMKQRTMWAFVSITFLGMALGAIVSYLLANGILKPIRALVAASKRLAEGDFSHRVGQISEDEIGELGQTFNIMASSLKERDEKLKEHAERRIMESERLATIGQLAAGVAHEINNPLGGILVYSHLLLEDTAEDDPKRANLEKIARIWRRLQERRHDARTLSRDCSTSPTRQSPR</sequence>
<protein>
    <recommendedName>
        <fullName evidence="3">histidine kinase</fullName>
        <ecNumber evidence="3">2.7.13.3</ecNumber>
    </recommendedName>
</protein>
<dbReference type="AlphaFoldDB" id="A0A0S8JJM8"/>
<proteinExistence type="predicted"/>
<evidence type="ECO:0000256" key="9">
    <source>
        <dbReference type="ARBA" id="ARBA00022777"/>
    </source>
</evidence>
<comment type="catalytic activity">
    <reaction evidence="1">
        <text>ATP + protein L-histidine = ADP + protein N-phospho-L-histidine.</text>
        <dbReference type="EC" id="2.7.13.3"/>
    </reaction>
</comment>
<dbReference type="InterPro" id="IPR033463">
    <property type="entry name" value="sCache_3"/>
</dbReference>
<dbReference type="Pfam" id="PF00672">
    <property type="entry name" value="HAMP"/>
    <property type="match status" value="1"/>
</dbReference>
<accession>A0A0S8JJM8</accession>
<evidence type="ECO:0000259" key="15">
    <source>
        <dbReference type="PROSITE" id="PS50885"/>
    </source>
</evidence>
<keyword evidence="5" id="KW-0597">Phosphoprotein</keyword>
<name>A0A0S8JJM8_UNCT6</name>
<dbReference type="EC" id="2.7.13.3" evidence="3"/>
<dbReference type="GO" id="GO:0000155">
    <property type="term" value="F:phosphorelay sensor kinase activity"/>
    <property type="evidence" value="ECO:0007669"/>
    <property type="project" value="InterPro"/>
</dbReference>
<organism evidence="16 17">
    <name type="scientific">candidate division TA06 bacterium SM1_40</name>
    <dbReference type="NCBI Taxonomy" id="1703773"/>
    <lineage>
        <taxon>Bacteria</taxon>
        <taxon>Bacteria division TA06</taxon>
    </lineage>
</organism>
<dbReference type="SUPFAM" id="SSF47384">
    <property type="entry name" value="Homodimeric domain of signal transducing histidine kinase"/>
    <property type="match status" value="1"/>
</dbReference>
<dbReference type="PANTHER" id="PTHR45528:SF1">
    <property type="entry name" value="SENSOR HISTIDINE KINASE CPXA"/>
    <property type="match status" value="1"/>
</dbReference>
<gene>
    <name evidence="16" type="ORF">AMJ71_05155</name>
</gene>
<dbReference type="Pfam" id="PF00512">
    <property type="entry name" value="HisKA"/>
    <property type="match status" value="1"/>
</dbReference>
<dbReference type="CDD" id="cd00082">
    <property type="entry name" value="HisKA"/>
    <property type="match status" value="1"/>
</dbReference>
<dbReference type="PANTHER" id="PTHR45528">
    <property type="entry name" value="SENSOR HISTIDINE KINASE CPXA"/>
    <property type="match status" value="1"/>
</dbReference>
<dbReference type="EMBL" id="LJVA01000049">
    <property type="protein sequence ID" value="KPL09905.1"/>
    <property type="molecule type" value="Genomic_DNA"/>
</dbReference>
<dbReference type="Gene3D" id="1.10.287.130">
    <property type="match status" value="1"/>
</dbReference>
<evidence type="ECO:0000256" key="8">
    <source>
        <dbReference type="ARBA" id="ARBA00022741"/>
    </source>
</evidence>
<evidence type="ECO:0000256" key="13">
    <source>
        <dbReference type="ARBA" id="ARBA00023136"/>
    </source>
</evidence>
<dbReference type="InterPro" id="IPR050398">
    <property type="entry name" value="HssS/ArlS-like"/>
</dbReference>
<dbReference type="InterPro" id="IPR003660">
    <property type="entry name" value="HAMP_dom"/>
</dbReference>
<evidence type="ECO:0000313" key="17">
    <source>
        <dbReference type="Proteomes" id="UP000051035"/>
    </source>
</evidence>